<dbReference type="InterPro" id="IPR006140">
    <property type="entry name" value="D-isomer_DH_NAD-bd"/>
</dbReference>
<reference evidence="4 5" key="1">
    <citation type="submission" date="2016-11" db="EMBL/GenBank/DDBJ databases">
        <title>Trade-off between light-utilization and light-protection in marine flavobacteria.</title>
        <authorList>
            <person name="Kumagai Y."/>
        </authorList>
    </citation>
    <scope>NUCLEOTIDE SEQUENCE [LARGE SCALE GENOMIC DNA]</scope>
    <source>
        <strain evidence="4 5">JCM 17109</strain>
    </source>
</reference>
<dbReference type="EMBL" id="MQUC01000003">
    <property type="protein sequence ID" value="PRP66021.1"/>
    <property type="molecule type" value="Genomic_DNA"/>
</dbReference>
<dbReference type="PANTHER" id="PTHR43333:SF1">
    <property type="entry name" value="D-ISOMER SPECIFIC 2-HYDROXYACID DEHYDROGENASE NAD-BINDING DOMAIN-CONTAINING PROTEIN"/>
    <property type="match status" value="1"/>
</dbReference>
<protein>
    <submittedName>
        <fullName evidence="4">Glyoxylate/hydroxypyruvate reductase A</fullName>
    </submittedName>
</protein>
<dbReference type="OrthoDB" id="9805416at2"/>
<dbReference type="InterPro" id="IPR029753">
    <property type="entry name" value="D-isomer_DH_CS"/>
</dbReference>
<evidence type="ECO:0000259" key="3">
    <source>
        <dbReference type="Pfam" id="PF02826"/>
    </source>
</evidence>
<dbReference type="RefSeq" id="WP_105981879.1">
    <property type="nucleotide sequence ID" value="NZ_MQUC01000003.1"/>
</dbReference>
<dbReference type="GO" id="GO:0016616">
    <property type="term" value="F:oxidoreductase activity, acting on the CH-OH group of donors, NAD or NADP as acceptor"/>
    <property type="evidence" value="ECO:0007669"/>
    <property type="project" value="UniProtKB-ARBA"/>
</dbReference>
<evidence type="ECO:0000313" key="4">
    <source>
        <dbReference type="EMBL" id="PRP66021.1"/>
    </source>
</evidence>
<gene>
    <name evidence="4" type="ORF">BST86_02450</name>
</gene>
<dbReference type="CDD" id="cd12164">
    <property type="entry name" value="GDH_like_2"/>
    <property type="match status" value="1"/>
</dbReference>
<evidence type="ECO:0000256" key="2">
    <source>
        <dbReference type="ARBA" id="ARBA00023027"/>
    </source>
</evidence>
<dbReference type="Gene3D" id="3.40.50.720">
    <property type="entry name" value="NAD(P)-binding Rossmann-like Domain"/>
    <property type="match status" value="2"/>
</dbReference>
<keyword evidence="1" id="KW-0560">Oxidoreductase</keyword>
<dbReference type="Proteomes" id="UP000239532">
    <property type="component" value="Unassembled WGS sequence"/>
</dbReference>
<dbReference type="PROSITE" id="PS00671">
    <property type="entry name" value="D_2_HYDROXYACID_DH_3"/>
    <property type="match status" value="1"/>
</dbReference>
<dbReference type="SUPFAM" id="SSF51735">
    <property type="entry name" value="NAD(P)-binding Rossmann-fold domains"/>
    <property type="match status" value="1"/>
</dbReference>
<keyword evidence="5" id="KW-1185">Reference proteome</keyword>
<evidence type="ECO:0000256" key="1">
    <source>
        <dbReference type="ARBA" id="ARBA00023002"/>
    </source>
</evidence>
<dbReference type="PANTHER" id="PTHR43333">
    <property type="entry name" value="2-HACID_DH_C DOMAIN-CONTAINING PROTEIN"/>
    <property type="match status" value="1"/>
</dbReference>
<organism evidence="4 5">
    <name type="scientific">Nonlabens agnitus</name>
    <dbReference type="NCBI Taxonomy" id="870484"/>
    <lineage>
        <taxon>Bacteria</taxon>
        <taxon>Pseudomonadati</taxon>
        <taxon>Bacteroidota</taxon>
        <taxon>Flavobacteriia</taxon>
        <taxon>Flavobacteriales</taxon>
        <taxon>Flavobacteriaceae</taxon>
        <taxon>Nonlabens</taxon>
    </lineage>
</organism>
<name>A0A2S9WRB9_9FLAO</name>
<keyword evidence="4" id="KW-0670">Pyruvate</keyword>
<evidence type="ECO:0000313" key="5">
    <source>
        <dbReference type="Proteomes" id="UP000239532"/>
    </source>
</evidence>
<dbReference type="InterPro" id="IPR036291">
    <property type="entry name" value="NAD(P)-bd_dom_sf"/>
</dbReference>
<keyword evidence="2" id="KW-0520">NAD</keyword>
<sequence>MAILLIRNDKDYQPWIDAFQEYDASLEVVTPEMDHDPDAVTMAMTWKAPEGSFKGYDHLQVIGSLGAGVDHLFADPSLPENVQLTRVVDEKLSGDMQEFVLGLCLNHIKNLHFYAQQDREWKPQPYLRVENVHVGILGFGTLGQAVGAKLKSVGFQVSGWSKTAKNVDGIKSYTETELDDFLNISQILVCLLPLTEKTSGILNQTLFQQLPENAFLINVARGGHLVETDLLESIENGHLYGAALDVFNKEPLSQDHAFWKHPKVLITPHVASNSNPPTVVEQIVENFRRMKNGEPLKNTVSSERGY</sequence>
<proteinExistence type="predicted"/>
<dbReference type="AlphaFoldDB" id="A0A2S9WRB9"/>
<dbReference type="Pfam" id="PF02826">
    <property type="entry name" value="2-Hacid_dh_C"/>
    <property type="match status" value="1"/>
</dbReference>
<dbReference type="GO" id="GO:0051287">
    <property type="term" value="F:NAD binding"/>
    <property type="evidence" value="ECO:0007669"/>
    <property type="project" value="InterPro"/>
</dbReference>
<feature type="domain" description="D-isomer specific 2-hydroxyacid dehydrogenase NAD-binding" evidence="3">
    <location>
        <begin position="102"/>
        <end position="271"/>
    </location>
</feature>
<comment type="caution">
    <text evidence="4">The sequence shown here is derived from an EMBL/GenBank/DDBJ whole genome shotgun (WGS) entry which is preliminary data.</text>
</comment>
<accession>A0A2S9WRB9</accession>